<evidence type="ECO:0000256" key="1">
    <source>
        <dbReference type="SAM" id="MobiDB-lite"/>
    </source>
</evidence>
<accession>A0A1E7DJY9</accession>
<protein>
    <submittedName>
        <fullName evidence="2">Uncharacterized protein</fullName>
    </submittedName>
</protein>
<dbReference type="Proteomes" id="UP000095658">
    <property type="component" value="Unassembled WGS sequence"/>
</dbReference>
<comment type="caution">
    <text evidence="2">The sequence shown here is derived from an EMBL/GenBank/DDBJ whole genome shotgun (WGS) entry which is preliminary data.</text>
</comment>
<dbReference type="EMBL" id="MAMP01000026">
    <property type="protein sequence ID" value="OES43364.1"/>
    <property type="molecule type" value="Genomic_DNA"/>
</dbReference>
<feature type="region of interest" description="Disordered" evidence="1">
    <location>
        <begin position="60"/>
        <end position="94"/>
    </location>
</feature>
<proteinExistence type="predicted"/>
<evidence type="ECO:0000313" key="2">
    <source>
        <dbReference type="EMBL" id="OES43364.1"/>
    </source>
</evidence>
<sequence length="232" mass="25656">MKKGLSVTLIMVLVISFAANFFSFNKLTSAKEEMNKQTNLLLEEKEQEIVKLNDQISSLETENKSAASNKNTETTEGEVKGTATEKEVEKSGEQKDLLNSAKHFIDYIYNVTPDNFATAKQNTDHYMTDELAKTLFPSDGIDEKGSDLKTSADNIKVFVESEGDRQAIVSYEYELEILSSGYKEQDSAYILLNFIDDGGTYKVSSIKPINSIKGELSSIDAVSYIKGGGILP</sequence>
<feature type="compositionally biased region" description="Polar residues" evidence="1">
    <location>
        <begin position="60"/>
        <end position="74"/>
    </location>
</feature>
<dbReference type="OrthoDB" id="2428072at2"/>
<dbReference type="AlphaFoldDB" id="A0A1E7DJY9"/>
<feature type="compositionally biased region" description="Basic and acidic residues" evidence="1">
    <location>
        <begin position="77"/>
        <end position="94"/>
    </location>
</feature>
<reference evidence="2 3" key="1">
    <citation type="submission" date="2016-06" db="EMBL/GenBank/DDBJ databases">
        <title>Domibacillus iocasae genome sequencing.</title>
        <authorList>
            <person name="Verma A."/>
            <person name="Pal Y."/>
            <person name="Ojha A.K."/>
            <person name="Krishnamurthi S."/>
        </authorList>
    </citation>
    <scope>NUCLEOTIDE SEQUENCE [LARGE SCALE GENOMIC DNA]</scope>
    <source>
        <strain evidence="2 3">DSM 29979</strain>
    </source>
</reference>
<keyword evidence="3" id="KW-1185">Reference proteome</keyword>
<organism evidence="2 3">
    <name type="scientific">Domibacillus iocasae</name>
    <dbReference type="NCBI Taxonomy" id="1714016"/>
    <lineage>
        <taxon>Bacteria</taxon>
        <taxon>Bacillati</taxon>
        <taxon>Bacillota</taxon>
        <taxon>Bacilli</taxon>
        <taxon>Bacillales</taxon>
        <taxon>Bacillaceae</taxon>
        <taxon>Domibacillus</taxon>
    </lineage>
</organism>
<evidence type="ECO:0000313" key="3">
    <source>
        <dbReference type="Proteomes" id="UP000095658"/>
    </source>
</evidence>
<gene>
    <name evidence="2" type="ORF">BA724_14030</name>
</gene>
<dbReference type="RefSeq" id="WP_069939980.1">
    <property type="nucleotide sequence ID" value="NZ_MAMP01000026.1"/>
</dbReference>
<dbReference type="STRING" id="1714016.BA724_14030"/>
<name>A0A1E7DJY9_9BACI</name>